<sequence length="183" mass="20543">MKQGTELKSFFSRQGRKVVIRTVSLADLDALLDYVNGIIREDTLVMVSGKDLTRKEEKKYLRDAVEKLEAGKKIQLVAIVDGVLAGSCEVRMFDRRKAHVGEIGISLAKKYRSDGIGRACMELLIDQARKSGLKLLYLHCFENNEPAIRLYKSLGFSVAGNVPGMLSYKGKYYGEMTLYLVLK</sequence>
<dbReference type="PROSITE" id="PS51186">
    <property type="entry name" value="GNAT"/>
    <property type="match status" value="1"/>
</dbReference>
<dbReference type="GO" id="GO:0016747">
    <property type="term" value="F:acyltransferase activity, transferring groups other than amino-acyl groups"/>
    <property type="evidence" value="ECO:0007669"/>
    <property type="project" value="InterPro"/>
</dbReference>
<accession>A0A1F5YPR9</accession>
<proteinExistence type="predicted"/>
<protein>
    <recommendedName>
        <fullName evidence="1">N-acetyltransferase domain-containing protein</fullName>
    </recommendedName>
</protein>
<dbReference type="Pfam" id="PF00583">
    <property type="entry name" value="Acetyltransf_1"/>
    <property type="match status" value="1"/>
</dbReference>
<dbReference type="InterPro" id="IPR016181">
    <property type="entry name" value="Acyl_CoA_acyltransferase"/>
</dbReference>
<dbReference type="EMBL" id="MFJD01000009">
    <property type="protein sequence ID" value="OGG01892.1"/>
    <property type="molecule type" value="Genomic_DNA"/>
</dbReference>
<evidence type="ECO:0000313" key="2">
    <source>
        <dbReference type="EMBL" id="OGG01892.1"/>
    </source>
</evidence>
<evidence type="ECO:0000259" key="1">
    <source>
        <dbReference type="PROSITE" id="PS51186"/>
    </source>
</evidence>
<dbReference type="STRING" id="1798374.A2Z33_01465"/>
<evidence type="ECO:0000313" key="3">
    <source>
        <dbReference type="Proteomes" id="UP000178448"/>
    </source>
</evidence>
<feature type="domain" description="N-acetyltransferase" evidence="1">
    <location>
        <begin position="18"/>
        <end position="179"/>
    </location>
</feature>
<gene>
    <name evidence="2" type="ORF">A2Z33_01465</name>
</gene>
<dbReference type="PANTHER" id="PTHR43415">
    <property type="entry name" value="SPERMIDINE N(1)-ACETYLTRANSFERASE"/>
    <property type="match status" value="1"/>
</dbReference>
<comment type="caution">
    <text evidence="2">The sequence shown here is derived from an EMBL/GenBank/DDBJ whole genome shotgun (WGS) entry which is preliminary data.</text>
</comment>
<dbReference type="Proteomes" id="UP000178448">
    <property type="component" value="Unassembled WGS sequence"/>
</dbReference>
<dbReference type="AlphaFoldDB" id="A0A1F5YPR9"/>
<dbReference type="CDD" id="cd04301">
    <property type="entry name" value="NAT_SF"/>
    <property type="match status" value="1"/>
</dbReference>
<dbReference type="PANTHER" id="PTHR43415:SF3">
    <property type="entry name" value="GNAT-FAMILY ACETYLTRANSFERASE"/>
    <property type="match status" value="1"/>
</dbReference>
<reference evidence="2 3" key="1">
    <citation type="journal article" date="2016" name="Nat. Commun.">
        <title>Thousands of microbial genomes shed light on interconnected biogeochemical processes in an aquifer system.</title>
        <authorList>
            <person name="Anantharaman K."/>
            <person name="Brown C.T."/>
            <person name="Hug L.A."/>
            <person name="Sharon I."/>
            <person name="Castelle C.J."/>
            <person name="Probst A.J."/>
            <person name="Thomas B.C."/>
            <person name="Singh A."/>
            <person name="Wilkins M.J."/>
            <person name="Karaoz U."/>
            <person name="Brodie E.L."/>
            <person name="Williams K.H."/>
            <person name="Hubbard S.S."/>
            <person name="Banfield J.F."/>
        </authorList>
    </citation>
    <scope>NUCLEOTIDE SEQUENCE [LARGE SCALE GENOMIC DNA]</scope>
</reference>
<dbReference type="InterPro" id="IPR000182">
    <property type="entry name" value="GNAT_dom"/>
</dbReference>
<organism evidence="2 3">
    <name type="scientific">Candidatus Gottesmanbacteria bacterium RBG_16_52_11</name>
    <dbReference type="NCBI Taxonomy" id="1798374"/>
    <lineage>
        <taxon>Bacteria</taxon>
        <taxon>Candidatus Gottesmaniibacteriota</taxon>
    </lineage>
</organism>
<dbReference type="Gene3D" id="3.40.630.30">
    <property type="match status" value="1"/>
</dbReference>
<dbReference type="SUPFAM" id="SSF55729">
    <property type="entry name" value="Acyl-CoA N-acyltransferases (Nat)"/>
    <property type="match status" value="1"/>
</dbReference>
<name>A0A1F5YPR9_9BACT</name>